<dbReference type="CDD" id="cd00885">
    <property type="entry name" value="cinA"/>
    <property type="match status" value="1"/>
</dbReference>
<dbReference type="STRING" id="1000565.METUNv1_03834"/>
<dbReference type="InterPro" id="IPR050101">
    <property type="entry name" value="CinA"/>
</dbReference>
<dbReference type="SUPFAM" id="SSF53218">
    <property type="entry name" value="Molybdenum cofactor biosynthesis proteins"/>
    <property type="match status" value="1"/>
</dbReference>
<dbReference type="InterPro" id="IPR001453">
    <property type="entry name" value="MoaB/Mog_dom"/>
</dbReference>
<dbReference type="OrthoDB" id="9801454at2"/>
<evidence type="ECO:0000313" key="2">
    <source>
        <dbReference type="EMBL" id="EGK69868.1"/>
    </source>
</evidence>
<dbReference type="InterPro" id="IPR036425">
    <property type="entry name" value="MoaB/Mog-like_dom_sf"/>
</dbReference>
<dbReference type="PANTHER" id="PTHR13939:SF0">
    <property type="entry name" value="NMN AMIDOHYDROLASE-LIKE PROTEIN YFAY"/>
    <property type="match status" value="1"/>
</dbReference>
<feature type="domain" description="MoaB/Mog" evidence="1">
    <location>
        <begin position="4"/>
        <end position="164"/>
    </location>
</feature>
<comment type="caution">
    <text evidence="2">The sequence shown here is derived from an EMBL/GenBank/DDBJ whole genome shotgun (WGS) entry which is preliminary data.</text>
</comment>
<evidence type="ECO:0000259" key="1">
    <source>
        <dbReference type="SMART" id="SM00852"/>
    </source>
</evidence>
<dbReference type="SMART" id="SM00852">
    <property type="entry name" value="MoCF_biosynth"/>
    <property type="match status" value="1"/>
</dbReference>
<dbReference type="Pfam" id="PF00994">
    <property type="entry name" value="MoCF_biosynth"/>
    <property type="match status" value="1"/>
</dbReference>
<accession>F5RHN6</accession>
<proteinExistence type="predicted"/>
<sequence length="249" mass="27550">MAIGLYIIGDEILSGRRQDGHFAKVRELLGERGLQLSWVHYLGDERPRLIEAYRRSFASDDIVFSCGGIGVTPDDHTRQAAAAALGVDCVLHPEAEAEIRARFGAETTENRLRLGEFPAGSRIIPNPFNRIPGFSCGHHHFVPGFPEMAWPMMKWVLDTQYVHLHHTRDWVEASMFVFDAHESKLLDLMQATEAEYGVTVFSLPSFGNARHATPHIELGAKGAADKVPAAMAAMRVEVLKRGLVIAPDA</sequence>
<dbReference type="PANTHER" id="PTHR13939">
    <property type="entry name" value="NICOTINAMIDE-NUCLEOTIDE AMIDOHYDROLASE PNCC"/>
    <property type="match status" value="1"/>
</dbReference>
<name>F5RHN6_METUF</name>
<dbReference type="EMBL" id="AFHG01000059">
    <property type="protein sequence ID" value="EGK69868.1"/>
    <property type="molecule type" value="Genomic_DNA"/>
</dbReference>
<dbReference type="Proteomes" id="UP000005019">
    <property type="component" value="Unassembled WGS sequence"/>
</dbReference>
<gene>
    <name evidence="2" type="ORF">METUNv1_03834</name>
</gene>
<dbReference type="RefSeq" id="WP_008064494.1">
    <property type="nucleotide sequence ID" value="NZ_AFHG01000059.1"/>
</dbReference>
<dbReference type="Gene3D" id="3.40.980.10">
    <property type="entry name" value="MoaB/Mog-like domain"/>
    <property type="match status" value="1"/>
</dbReference>
<evidence type="ECO:0000313" key="3">
    <source>
        <dbReference type="Proteomes" id="UP000005019"/>
    </source>
</evidence>
<reference evidence="2 3" key="1">
    <citation type="journal article" date="2011" name="J. Bacteriol.">
        <title>Genome sequence of Methyloversatilis universalis FAM5T, a methylotrophic representative of the order Rhodocyclales.</title>
        <authorList>
            <person name="Kittichotirat W."/>
            <person name="Good N.M."/>
            <person name="Hall R."/>
            <person name="Bringel F."/>
            <person name="Lajus A."/>
            <person name="Medigue C."/>
            <person name="Smalley N.E."/>
            <person name="Beck D."/>
            <person name="Bumgarner R."/>
            <person name="Vuilleumier S."/>
            <person name="Kalyuzhnaya M.G."/>
        </authorList>
    </citation>
    <scope>NUCLEOTIDE SEQUENCE [LARGE SCALE GENOMIC DNA]</scope>
    <source>
        <strain evidence="3">ATCC BAA-1314 / JCM 13912 / FAM5</strain>
    </source>
</reference>
<dbReference type="eggNOG" id="COG1058">
    <property type="taxonomic scope" value="Bacteria"/>
</dbReference>
<organism evidence="2 3">
    <name type="scientific">Methyloversatilis universalis (strain ATCC BAA-1314 / DSM 25237 / JCM 13912 / CCUG 52030 / FAM5)</name>
    <dbReference type="NCBI Taxonomy" id="1000565"/>
    <lineage>
        <taxon>Bacteria</taxon>
        <taxon>Pseudomonadati</taxon>
        <taxon>Pseudomonadota</taxon>
        <taxon>Betaproteobacteria</taxon>
        <taxon>Nitrosomonadales</taxon>
        <taxon>Sterolibacteriaceae</taxon>
        <taxon>Methyloversatilis</taxon>
    </lineage>
</organism>
<protein>
    <submittedName>
        <fullName evidence="2">Molybdopterin binding protein</fullName>
    </submittedName>
</protein>
<keyword evidence="3" id="KW-1185">Reference proteome</keyword>
<dbReference type="AlphaFoldDB" id="F5RHN6"/>